<accession>A0A8J2IE21</accession>
<protein>
    <submittedName>
        <fullName evidence="2">Uncharacterized protein</fullName>
    </submittedName>
</protein>
<feature type="region of interest" description="Disordered" evidence="1">
    <location>
        <begin position="99"/>
        <end position="140"/>
    </location>
</feature>
<evidence type="ECO:0000313" key="2">
    <source>
        <dbReference type="EMBL" id="CAG5173263.1"/>
    </source>
</evidence>
<reference evidence="2" key="1">
    <citation type="submission" date="2021-05" db="EMBL/GenBank/DDBJ databases">
        <authorList>
            <person name="Stam R."/>
        </authorList>
    </citation>
    <scope>NUCLEOTIDE SEQUENCE</scope>
    <source>
        <strain evidence="2">CS162</strain>
    </source>
</reference>
<dbReference type="AlphaFoldDB" id="A0A8J2IE21"/>
<sequence>MTPCLDHDTYNDCRQYTPFEHLMTRHSIVLNLSPSQSLPKPPPTFKTSASHYTNNTALSLDEKEQSNIPKMRPSDVTIYPANVVASARGTDSYPRMANSATGHVQPSTQLYPHQQYQSRISHPSHNVPSVPPPPPPPRQPARAIGNAVNDLLPYCTTEPPLSEAQVIALSDVSGSLRELVVLALGATFGTAGCMEKLDGAVGRQAAANIAEFFADEWEIEG</sequence>
<proteinExistence type="predicted"/>
<comment type="caution">
    <text evidence="2">The sequence shown here is derived from an EMBL/GenBank/DDBJ whole genome shotgun (WGS) entry which is preliminary data.</text>
</comment>
<evidence type="ECO:0000313" key="3">
    <source>
        <dbReference type="Proteomes" id="UP000676310"/>
    </source>
</evidence>
<feature type="compositionally biased region" description="Pro residues" evidence="1">
    <location>
        <begin position="129"/>
        <end position="139"/>
    </location>
</feature>
<dbReference type="Proteomes" id="UP000676310">
    <property type="component" value="Unassembled WGS sequence"/>
</dbReference>
<dbReference type="RefSeq" id="XP_043171167.1">
    <property type="nucleotide sequence ID" value="XM_043315232.1"/>
</dbReference>
<gene>
    <name evidence="2" type="ORF">ALTATR162_LOCUS7604</name>
</gene>
<dbReference type="OrthoDB" id="3791893at2759"/>
<dbReference type="GeneID" id="67019623"/>
<name>A0A8J2IE21_9PLEO</name>
<evidence type="ECO:0000256" key="1">
    <source>
        <dbReference type="SAM" id="MobiDB-lite"/>
    </source>
</evidence>
<organism evidence="2 3">
    <name type="scientific">Alternaria atra</name>
    <dbReference type="NCBI Taxonomy" id="119953"/>
    <lineage>
        <taxon>Eukaryota</taxon>
        <taxon>Fungi</taxon>
        <taxon>Dikarya</taxon>
        <taxon>Ascomycota</taxon>
        <taxon>Pezizomycotina</taxon>
        <taxon>Dothideomycetes</taxon>
        <taxon>Pleosporomycetidae</taxon>
        <taxon>Pleosporales</taxon>
        <taxon>Pleosporineae</taxon>
        <taxon>Pleosporaceae</taxon>
        <taxon>Alternaria</taxon>
        <taxon>Alternaria sect. Ulocladioides</taxon>
    </lineage>
</organism>
<keyword evidence="3" id="KW-1185">Reference proteome</keyword>
<feature type="compositionally biased region" description="Polar residues" evidence="1">
    <location>
        <begin position="99"/>
        <end position="120"/>
    </location>
</feature>
<dbReference type="EMBL" id="CAJRGZ010000022">
    <property type="protein sequence ID" value="CAG5173263.1"/>
    <property type="molecule type" value="Genomic_DNA"/>
</dbReference>